<accession>A0A3G5A8F1</accession>
<reference evidence="1" key="1">
    <citation type="submission" date="2018-10" db="EMBL/GenBank/DDBJ databases">
        <title>Hidden diversity of soil giant viruses.</title>
        <authorList>
            <person name="Schulz F."/>
            <person name="Alteio L."/>
            <person name="Goudeau D."/>
            <person name="Ryan E.M."/>
            <person name="Malmstrom R.R."/>
            <person name="Blanchard J."/>
            <person name="Woyke T."/>
        </authorList>
    </citation>
    <scope>NUCLEOTIDE SEQUENCE</scope>
    <source>
        <strain evidence="1">HYV1</strain>
    </source>
</reference>
<organism evidence="1">
    <name type="scientific">Hyperionvirus sp</name>
    <dbReference type="NCBI Taxonomy" id="2487770"/>
    <lineage>
        <taxon>Viruses</taxon>
        <taxon>Varidnaviria</taxon>
        <taxon>Bamfordvirae</taxon>
        <taxon>Nucleocytoviricota</taxon>
        <taxon>Megaviricetes</taxon>
        <taxon>Imitervirales</taxon>
        <taxon>Mimiviridae</taxon>
        <taxon>Klosneuvirinae</taxon>
    </lineage>
</organism>
<dbReference type="EMBL" id="MK072390">
    <property type="protein sequence ID" value="AYV83546.1"/>
    <property type="molecule type" value="Genomic_DNA"/>
</dbReference>
<sequence>MANIINNAVLSDQFNKLKYIVVGSKTKEDAICLLESFRVDMRCYNLLLSYVNGKVYSRAFNFVEMKKYIRELAGCAYRENAVEVLGQILPMTSDSAQVRALTRIAESRPVKPQYISDKRRWRNSIISKKCPHCDYKCSSSRMTIYIVCGYGENGYDWEGCGRDWCFTCNKMLCKTWEQDQLYMPTNRCHDGRCCKKHAALTGNKYPESYCRCNNVYVARDQCA</sequence>
<protein>
    <submittedName>
        <fullName evidence="1">Uncharacterized protein</fullName>
    </submittedName>
</protein>
<gene>
    <name evidence="1" type="ORF">Hyperionvirus8_30</name>
</gene>
<proteinExistence type="predicted"/>
<evidence type="ECO:0000313" key="1">
    <source>
        <dbReference type="EMBL" id="AYV83546.1"/>
    </source>
</evidence>
<name>A0A3G5A8F1_9VIRU</name>